<evidence type="ECO:0000313" key="2">
    <source>
        <dbReference type="WBParaSite" id="RSKR_0000601100.1"/>
    </source>
</evidence>
<proteinExistence type="predicted"/>
<dbReference type="WBParaSite" id="RSKR_0000601100.1">
    <property type="protein sequence ID" value="RSKR_0000601100.1"/>
    <property type="gene ID" value="RSKR_0000601100"/>
</dbReference>
<evidence type="ECO:0000313" key="1">
    <source>
        <dbReference type="Proteomes" id="UP000095286"/>
    </source>
</evidence>
<organism evidence="1 2">
    <name type="scientific">Rhabditophanes sp. KR3021</name>
    <dbReference type="NCBI Taxonomy" id="114890"/>
    <lineage>
        <taxon>Eukaryota</taxon>
        <taxon>Metazoa</taxon>
        <taxon>Ecdysozoa</taxon>
        <taxon>Nematoda</taxon>
        <taxon>Chromadorea</taxon>
        <taxon>Rhabditida</taxon>
        <taxon>Tylenchina</taxon>
        <taxon>Panagrolaimomorpha</taxon>
        <taxon>Strongyloidoidea</taxon>
        <taxon>Alloionematidae</taxon>
        <taxon>Rhabditophanes</taxon>
    </lineage>
</organism>
<protein>
    <submittedName>
        <fullName evidence="2">SWIM-type domain-containing protein</fullName>
    </submittedName>
</protein>
<reference evidence="2" key="1">
    <citation type="submission" date="2016-11" db="UniProtKB">
        <authorList>
            <consortium name="WormBaseParasite"/>
        </authorList>
    </citation>
    <scope>IDENTIFICATION</scope>
    <source>
        <strain evidence="2">KR3021</strain>
    </source>
</reference>
<sequence>MRRSTRRPKPTAKVAKSKDDREPVDDETFSHQNIGLKEEEELIHALDIDNSTPNFASIEEEQIDVEGVEENINSCLDNARQNDNFDHGNNDLLDSQHEDHQSEMNGEMTLLEDVQEGQLVEQTLILGTEALTIHMKIVDHKRVVYLPNRVEKLGYDDYMNLLRLAEHTPDIICRDPPFVHMDGSCIVIYDCSDIEKDGVLTDQDVRSTLRIDGYRWSCSRGTRSLCNGLKRGFVNLYSPDNRGGDESFSRYEIWDSKKPNGVVLFHYIGDHKKAIEVAQMMPHRNSKKSKPFLRTQPRLLRKIARSFTSVTKPDDLYKQMEINNEFESNDMHGLRGVQQVKNVIRYFKRKARLSSDGVYNIYLMEQLLRYRSKQSFVHEIVLPSINITLYCAPLLSEFTTCHKMPTIKAARLFYERVPTGGPFKISVLSFKHPFFIDEPLIPLAFRIYEDENNEVGHVQFLQKIMLDYPDVEEHKKILISDFEFNYESNSPNLKVFKNWKNIKAMVTNHFEYEKTAEFDESINAALNRLLYCDSKELLTQEWNLLKDAFTIKDQFNEIKLFEETVIPQIISYYACLREKVFDLSVDEVSDLLNKPPTLSEALYTMYNTQELPIDINMLALFYFCNVFIREVCSSYQQAGGTLRLNPIFDEVIASGDLLEESPHYVPIHLILDNVYRDASNNTTFLVGTPWQADRDQLLDNDPDYAFTKTLAVDSIAQRIIDDKSVTIESPGQFRVVYKEESFMVHLGLNKSKMKFTCVCSASRECVHIKAVKMLLNVVGHSDDKLPSVEEERKKHITGANNHGSYTKRRRLEESPAE</sequence>
<dbReference type="Proteomes" id="UP000095286">
    <property type="component" value="Unplaced"/>
</dbReference>
<name>A0AC35U0B1_9BILA</name>
<accession>A0AC35U0B1</accession>